<evidence type="ECO:0000313" key="1">
    <source>
        <dbReference type="EMBL" id="KND96536.1"/>
    </source>
</evidence>
<sequence length="75" mass="8575">MTLSQSIAAFHKINRLLLNKLGEEINSKADFYYVNQPSVLSINVLFTLMSARRSVNQRCSLPVELIVVWQKIARP</sequence>
<evidence type="ECO:0000313" key="2">
    <source>
        <dbReference type="Proteomes" id="UP000037122"/>
    </source>
</evidence>
<proteinExistence type="predicted"/>
<gene>
    <name evidence="1" type="ORF">QG37_07150</name>
</gene>
<protein>
    <submittedName>
        <fullName evidence="1">Uncharacterized protein</fullName>
    </submittedName>
</protein>
<name>A0A0L0NQY7_CANAR</name>
<dbReference type="EMBL" id="LGST01000054">
    <property type="protein sequence ID" value="KND96536.1"/>
    <property type="molecule type" value="Genomic_DNA"/>
</dbReference>
<dbReference type="AlphaFoldDB" id="A0A0L0NQY7"/>
<dbReference type="Proteomes" id="UP000037122">
    <property type="component" value="Unassembled WGS sequence"/>
</dbReference>
<reference evidence="2" key="1">
    <citation type="journal article" date="2015" name="BMC Genomics">
        <title>Draft genome of a commonly misdiagnosed multidrug resistant pathogen Candida auris.</title>
        <authorList>
            <person name="Chatterjee S."/>
            <person name="Alampalli S.V."/>
            <person name="Nageshan R.K."/>
            <person name="Chettiar S.T."/>
            <person name="Joshi S."/>
            <person name="Tatu U.S."/>
        </authorList>
    </citation>
    <scope>NUCLEOTIDE SEQUENCE [LARGE SCALE GENOMIC DNA]</scope>
    <source>
        <strain evidence="2">6684</strain>
    </source>
</reference>
<dbReference type="VEuPathDB" id="FungiDB:QG37_07150"/>
<organism evidence="1 2">
    <name type="scientific">Candidozyma auris</name>
    <name type="common">Yeast</name>
    <name type="synonym">Candida auris</name>
    <dbReference type="NCBI Taxonomy" id="498019"/>
    <lineage>
        <taxon>Eukaryota</taxon>
        <taxon>Fungi</taxon>
        <taxon>Dikarya</taxon>
        <taxon>Ascomycota</taxon>
        <taxon>Saccharomycotina</taxon>
        <taxon>Pichiomycetes</taxon>
        <taxon>Metschnikowiaceae</taxon>
        <taxon>Candidozyma</taxon>
    </lineage>
</organism>
<accession>A0A0L0NQY7</accession>
<comment type="caution">
    <text evidence="1">The sequence shown here is derived from an EMBL/GenBank/DDBJ whole genome shotgun (WGS) entry which is preliminary data.</text>
</comment>